<dbReference type="InterPro" id="IPR050811">
    <property type="entry name" value="Phosphate_ABC_transporter"/>
</dbReference>
<comment type="caution">
    <text evidence="4">The sequence shown here is derived from an EMBL/GenBank/DDBJ whole genome shotgun (WGS) entry which is preliminary data.</text>
</comment>
<dbReference type="PROSITE" id="PS51257">
    <property type="entry name" value="PROKAR_LIPOPROTEIN"/>
    <property type="match status" value="1"/>
</dbReference>
<protein>
    <submittedName>
        <fullName evidence="4">Phosphate ABC transporter substrate-binding protein</fullName>
    </submittedName>
</protein>
<dbReference type="Proteomes" id="UP000310263">
    <property type="component" value="Unassembled WGS sequence"/>
</dbReference>
<organism evidence="4 5">
    <name type="scientific">Muricaecibacterium torontonense</name>
    <dbReference type="NCBI Taxonomy" id="3032871"/>
    <lineage>
        <taxon>Bacteria</taxon>
        <taxon>Bacillati</taxon>
        <taxon>Actinomycetota</taxon>
        <taxon>Coriobacteriia</taxon>
        <taxon>Coriobacteriales</taxon>
        <taxon>Atopobiaceae</taxon>
        <taxon>Muricaecibacterium</taxon>
    </lineage>
</organism>
<dbReference type="SUPFAM" id="SSF53850">
    <property type="entry name" value="Periplasmic binding protein-like II"/>
    <property type="match status" value="2"/>
</dbReference>
<feature type="chain" id="PRO_5039004444" evidence="2">
    <location>
        <begin position="25"/>
        <end position="303"/>
    </location>
</feature>
<name>A0A4S2F542_9ACTN</name>
<keyword evidence="5" id="KW-1185">Reference proteome</keyword>
<feature type="domain" description="PBP" evidence="3">
    <location>
        <begin position="188"/>
        <end position="300"/>
    </location>
</feature>
<reference evidence="4 5" key="1">
    <citation type="submission" date="2019-04" db="EMBL/GenBank/DDBJ databases">
        <title>Microbes associate with the intestines of laboratory mice.</title>
        <authorList>
            <person name="Navarre W."/>
            <person name="Wong E."/>
            <person name="Huang K."/>
            <person name="Tropini C."/>
            <person name="Ng K."/>
            <person name="Yu B."/>
        </authorList>
    </citation>
    <scope>NUCLEOTIDE SEQUENCE [LARGE SCALE GENOMIC DNA]</scope>
    <source>
        <strain evidence="4 5">NM07_P-09</strain>
    </source>
</reference>
<dbReference type="InterPro" id="IPR024370">
    <property type="entry name" value="PBP_domain"/>
</dbReference>
<evidence type="ECO:0000313" key="5">
    <source>
        <dbReference type="Proteomes" id="UP000310263"/>
    </source>
</evidence>
<accession>A0A4S2F542</accession>
<evidence type="ECO:0000259" key="3">
    <source>
        <dbReference type="Pfam" id="PF12849"/>
    </source>
</evidence>
<dbReference type="PROSITE" id="PS51318">
    <property type="entry name" value="TAT"/>
    <property type="match status" value="1"/>
</dbReference>
<proteinExistence type="predicted"/>
<dbReference type="Gene3D" id="3.40.190.10">
    <property type="entry name" value="Periplasmic binding protein-like II"/>
    <property type="match status" value="2"/>
</dbReference>
<dbReference type="PANTHER" id="PTHR30570">
    <property type="entry name" value="PERIPLASMIC PHOSPHATE BINDING COMPONENT OF PHOSPHATE ABC TRANSPORTER"/>
    <property type="match status" value="1"/>
</dbReference>
<dbReference type="OrthoDB" id="9790048at2"/>
<gene>
    <name evidence="4" type="ORF">E5334_04955</name>
</gene>
<sequence>MAPLPTRRTFLHLATSAALMGALALVGCGSQPTDNAQAQAQTDQQISVYSREDGSGTRSAFVELFGLEEKGADGSKVDTTTSAATITNSTSVMMTSIAGDPAGIGYVSLGSLNDSVKALTIDDVEPTPENVQNGSYKISRPFNIVVPHGASAAAQDFKNFIMSAEGQAVVAENHYIPTASSAPSYEARQIEGKVVVAGSSSVTPVMEKLAEAYKAVNPQVTVEVQQSDSTTGITMATQGTCDVGMSSRDLKDSELSSSLEVVAIAQDGIAVIVTPGFFADGLSSSQVKDIFNGTVTTWSEAVK</sequence>
<evidence type="ECO:0000313" key="4">
    <source>
        <dbReference type="EMBL" id="TGY62753.1"/>
    </source>
</evidence>
<evidence type="ECO:0000256" key="1">
    <source>
        <dbReference type="ARBA" id="ARBA00022729"/>
    </source>
</evidence>
<dbReference type="EMBL" id="SRYE01000002">
    <property type="protein sequence ID" value="TGY62753.1"/>
    <property type="molecule type" value="Genomic_DNA"/>
</dbReference>
<dbReference type="InterPro" id="IPR006311">
    <property type="entry name" value="TAT_signal"/>
</dbReference>
<keyword evidence="1 2" id="KW-0732">Signal</keyword>
<dbReference type="AlphaFoldDB" id="A0A4S2F542"/>
<dbReference type="Pfam" id="PF12849">
    <property type="entry name" value="PBP_like_2"/>
    <property type="match status" value="2"/>
</dbReference>
<dbReference type="RefSeq" id="WP_136012479.1">
    <property type="nucleotide sequence ID" value="NZ_SRYE01000002.1"/>
</dbReference>
<feature type="domain" description="PBP" evidence="3">
    <location>
        <begin position="41"/>
        <end position="165"/>
    </location>
</feature>
<dbReference type="PANTHER" id="PTHR30570:SF1">
    <property type="entry name" value="PHOSPHATE-BINDING PROTEIN PSTS"/>
    <property type="match status" value="1"/>
</dbReference>
<evidence type="ECO:0000256" key="2">
    <source>
        <dbReference type="SAM" id="SignalP"/>
    </source>
</evidence>
<feature type="signal peptide" evidence="2">
    <location>
        <begin position="1"/>
        <end position="24"/>
    </location>
</feature>